<evidence type="ECO:0000313" key="3">
    <source>
        <dbReference type="EMBL" id="GAV75725.1"/>
    </source>
</evidence>
<dbReference type="AlphaFoldDB" id="A0A1Q3C641"/>
<reference evidence="4" key="1">
    <citation type="submission" date="2016-04" db="EMBL/GenBank/DDBJ databases">
        <title>Cephalotus genome sequencing.</title>
        <authorList>
            <person name="Fukushima K."/>
            <person name="Hasebe M."/>
            <person name="Fang X."/>
        </authorList>
    </citation>
    <scope>NUCLEOTIDE SEQUENCE [LARGE SCALE GENOMIC DNA]</scope>
    <source>
        <strain evidence="4">cv. St1</strain>
    </source>
</reference>
<dbReference type="PANTHER" id="PTHR33054">
    <property type="entry name" value="CCHC-TYPE DOMAIN-CONTAINING PROTEIN"/>
    <property type="match status" value="1"/>
</dbReference>
<dbReference type="InterPro" id="IPR056010">
    <property type="entry name" value="DUF7588"/>
</dbReference>
<dbReference type="InParanoid" id="A0A1Q3C641"/>
<evidence type="ECO:0000259" key="2">
    <source>
        <dbReference type="PROSITE" id="PS50158"/>
    </source>
</evidence>
<evidence type="ECO:0000256" key="1">
    <source>
        <dbReference type="PROSITE-ProRule" id="PRU00047"/>
    </source>
</evidence>
<protein>
    <submittedName>
        <fullName evidence="3">Zf-CCHC domain-containing protein</fullName>
    </submittedName>
</protein>
<keyword evidence="1" id="KW-0479">Metal-binding</keyword>
<keyword evidence="4" id="KW-1185">Reference proteome</keyword>
<gene>
    <name evidence="3" type="ORF">CFOL_v3_19202</name>
</gene>
<feature type="non-terminal residue" evidence="3">
    <location>
        <position position="1"/>
    </location>
</feature>
<accession>A0A1Q3C641</accession>
<dbReference type="PANTHER" id="PTHR33054:SF9">
    <property type="entry name" value="CCHC-TYPE DOMAIN-CONTAINING PROTEIN"/>
    <property type="match status" value="1"/>
</dbReference>
<keyword evidence="1" id="KW-0862">Zinc</keyword>
<dbReference type="SMART" id="SM00343">
    <property type="entry name" value="ZnF_C2HC"/>
    <property type="match status" value="1"/>
</dbReference>
<proteinExistence type="predicted"/>
<dbReference type="SUPFAM" id="SSF57756">
    <property type="entry name" value="Retrovirus zinc finger-like domains"/>
    <property type="match status" value="1"/>
</dbReference>
<feature type="domain" description="CCHC-type" evidence="2">
    <location>
        <begin position="339"/>
        <end position="352"/>
    </location>
</feature>
<dbReference type="PROSITE" id="PS50158">
    <property type="entry name" value="ZF_CCHC"/>
    <property type="match status" value="1"/>
</dbReference>
<dbReference type="Proteomes" id="UP000187406">
    <property type="component" value="Unassembled WGS sequence"/>
</dbReference>
<dbReference type="OrthoDB" id="1735266at2759"/>
<feature type="non-terminal residue" evidence="3">
    <location>
        <position position="371"/>
    </location>
</feature>
<comment type="caution">
    <text evidence="3">The sequence shown here is derived from an EMBL/GenBank/DDBJ whole genome shotgun (WGS) entry which is preliminary data.</text>
</comment>
<dbReference type="Pfam" id="PF22909">
    <property type="entry name" value="Caulimovir_coat_dom"/>
    <property type="match status" value="1"/>
</dbReference>
<organism evidence="3 4">
    <name type="scientific">Cephalotus follicularis</name>
    <name type="common">Albany pitcher plant</name>
    <dbReference type="NCBI Taxonomy" id="3775"/>
    <lineage>
        <taxon>Eukaryota</taxon>
        <taxon>Viridiplantae</taxon>
        <taxon>Streptophyta</taxon>
        <taxon>Embryophyta</taxon>
        <taxon>Tracheophyta</taxon>
        <taxon>Spermatophyta</taxon>
        <taxon>Magnoliopsida</taxon>
        <taxon>eudicotyledons</taxon>
        <taxon>Gunneridae</taxon>
        <taxon>Pentapetalae</taxon>
        <taxon>rosids</taxon>
        <taxon>fabids</taxon>
        <taxon>Oxalidales</taxon>
        <taxon>Cephalotaceae</taxon>
        <taxon>Cephalotus</taxon>
    </lineage>
</organism>
<keyword evidence="1" id="KW-0863">Zinc-finger</keyword>
<name>A0A1Q3C641_CEPFO</name>
<sequence>LRKRYRFFQKYSEVEQNNIRTAWYEYMIKIKAHIMFFDYLPIYKNQQDNKNYFTEDKIQKIFMNQKTTTTWLTSDNKIIEAIHPPSEKIQINVQNNQIQAGPFKLQNETNNNQATHKTNKIIEQNNYSNNNNNETIEDAVSTLICNIVNYFVGDPTYLKDRTADQLSNLRCRKLQDFWYKDTFMTKVLTREDANQPYWKEKFITGLPILFTEKIKNKYRKKHKGVVPYEKLTYGDIVSTITKTGLEICYDIKMSKQIKKDSKTYKKELGDFCTQFGYETFKPPPSKNLQKQNLDRKNYYKKQFEKPEYYRKPNKRKTHFKTNKFQKSNNDFLKTNSTTCYNCGKPSHIARYCYIRKQIKKLDLTEDHKNQI</sequence>
<dbReference type="GO" id="GO:0003676">
    <property type="term" value="F:nucleic acid binding"/>
    <property type="evidence" value="ECO:0007669"/>
    <property type="project" value="InterPro"/>
</dbReference>
<dbReference type="InterPro" id="IPR036875">
    <property type="entry name" value="Znf_CCHC_sf"/>
</dbReference>
<dbReference type="Pfam" id="PF24496">
    <property type="entry name" value="DUF7588"/>
    <property type="match status" value="1"/>
</dbReference>
<dbReference type="EMBL" id="BDDD01001409">
    <property type="protein sequence ID" value="GAV75725.1"/>
    <property type="molecule type" value="Genomic_DNA"/>
</dbReference>
<evidence type="ECO:0000313" key="4">
    <source>
        <dbReference type="Proteomes" id="UP000187406"/>
    </source>
</evidence>
<dbReference type="GO" id="GO:0008270">
    <property type="term" value="F:zinc ion binding"/>
    <property type="evidence" value="ECO:0007669"/>
    <property type="project" value="UniProtKB-KW"/>
</dbReference>
<dbReference type="InterPro" id="IPR001878">
    <property type="entry name" value="Znf_CCHC"/>
</dbReference>